<evidence type="ECO:0000313" key="2">
    <source>
        <dbReference type="Proteomes" id="UP001501570"/>
    </source>
</evidence>
<dbReference type="InterPro" id="IPR029033">
    <property type="entry name" value="His_PPase_superfam"/>
</dbReference>
<dbReference type="RefSeq" id="WP_345625837.1">
    <property type="nucleotide sequence ID" value="NZ_BAABJQ010000002.1"/>
</dbReference>
<reference evidence="2" key="1">
    <citation type="journal article" date="2019" name="Int. J. Syst. Evol. Microbiol.">
        <title>The Global Catalogue of Microorganisms (GCM) 10K type strain sequencing project: providing services to taxonomists for standard genome sequencing and annotation.</title>
        <authorList>
            <consortium name="The Broad Institute Genomics Platform"/>
            <consortium name="The Broad Institute Genome Sequencing Center for Infectious Disease"/>
            <person name="Wu L."/>
            <person name="Ma J."/>
        </authorList>
    </citation>
    <scope>NUCLEOTIDE SEQUENCE [LARGE SCALE GENOMIC DNA]</scope>
    <source>
        <strain evidence="2">JCM 18304</strain>
    </source>
</reference>
<dbReference type="CDD" id="cd07067">
    <property type="entry name" value="HP_PGM_like"/>
    <property type="match status" value="1"/>
</dbReference>
<gene>
    <name evidence="1" type="ORF">GCM10023322_05990</name>
</gene>
<dbReference type="Pfam" id="PF00300">
    <property type="entry name" value="His_Phos_1"/>
    <property type="match status" value="1"/>
</dbReference>
<dbReference type="PANTHER" id="PTHR48100:SF1">
    <property type="entry name" value="HISTIDINE PHOSPHATASE FAMILY PROTEIN-RELATED"/>
    <property type="match status" value="1"/>
</dbReference>
<proteinExistence type="predicted"/>
<evidence type="ECO:0008006" key="3">
    <source>
        <dbReference type="Google" id="ProtNLM"/>
    </source>
</evidence>
<dbReference type="InterPro" id="IPR050275">
    <property type="entry name" value="PGM_Phosphatase"/>
</dbReference>
<comment type="caution">
    <text evidence="1">The sequence shown here is derived from an EMBL/GenBank/DDBJ whole genome shotgun (WGS) entry which is preliminary data.</text>
</comment>
<protein>
    <recommendedName>
        <fullName evidence="3">Phosphoglycerate mutase</fullName>
    </recommendedName>
</protein>
<dbReference type="InterPro" id="IPR013078">
    <property type="entry name" value="His_Pase_superF_clade-1"/>
</dbReference>
<dbReference type="SUPFAM" id="SSF53254">
    <property type="entry name" value="Phosphoglycerate mutase-like"/>
    <property type="match status" value="1"/>
</dbReference>
<sequence>MTTVVLVRHGRTAWHQPNRYTGRSDLPLDEQGQRQAAALPGWARDHGFTTVACSPLLRARQTAAPTAHALGLAPLVDARLAELDFGDAEGCTLAEVRAADPDVADRFEADPVAGHFPGGEAPAQAAARFAAALGDLVDAGTGDAATPADAPILVIAHSTIIRLHLCAVLGLPLRDYRRRLPRLDPVAATALRYPSRPEEPVALLAFNVPVRSGSTP</sequence>
<dbReference type="PANTHER" id="PTHR48100">
    <property type="entry name" value="BROAD-SPECIFICITY PHOSPHATASE YOR283W-RELATED"/>
    <property type="match status" value="1"/>
</dbReference>
<name>A0ABP9RIV5_9ACTN</name>
<evidence type="ECO:0000313" key="1">
    <source>
        <dbReference type="EMBL" id="GAA5178553.1"/>
    </source>
</evidence>
<dbReference type="SMART" id="SM00855">
    <property type="entry name" value="PGAM"/>
    <property type="match status" value="1"/>
</dbReference>
<accession>A0ABP9RIV5</accession>
<keyword evidence="2" id="KW-1185">Reference proteome</keyword>
<dbReference type="EMBL" id="BAABJQ010000002">
    <property type="protein sequence ID" value="GAA5178553.1"/>
    <property type="molecule type" value="Genomic_DNA"/>
</dbReference>
<dbReference type="Proteomes" id="UP001501570">
    <property type="component" value="Unassembled WGS sequence"/>
</dbReference>
<organism evidence="1 2">
    <name type="scientific">Rugosimonospora acidiphila</name>
    <dbReference type="NCBI Taxonomy" id="556531"/>
    <lineage>
        <taxon>Bacteria</taxon>
        <taxon>Bacillati</taxon>
        <taxon>Actinomycetota</taxon>
        <taxon>Actinomycetes</taxon>
        <taxon>Micromonosporales</taxon>
        <taxon>Micromonosporaceae</taxon>
        <taxon>Rugosimonospora</taxon>
    </lineage>
</organism>
<dbReference type="Gene3D" id="3.40.50.1240">
    <property type="entry name" value="Phosphoglycerate mutase-like"/>
    <property type="match status" value="1"/>
</dbReference>